<dbReference type="Proteomes" id="UP001156951">
    <property type="component" value="Segment"/>
</dbReference>
<sequence length="215" mass="24270">MKPIPLKPKGKNAWYTDNGDGLFLNKEQTRASFAFVLPKEYDFTGNGDFGKVGFFGLSDIIGKSAVRFGSASYRLTCDNQMFHLATGGAKNGSALIDQRIRTGYARHTSNLNIDVIAEMIQNVLLDSLNIIKKYRQWHETKLSTSEGIMLIQSLPKYVLDKCSFGSYDKKSDKYNVDNSMTKYQAFNEMTQFITHDSTNYRQALLLMQKVDSVLA</sequence>
<organism evidence="1 2">
    <name type="scientific">Nitrososphaeria virus YSH_1032793</name>
    <dbReference type="NCBI Taxonomy" id="3071320"/>
    <lineage>
        <taxon>Viruses</taxon>
        <taxon>Duplodnaviria</taxon>
        <taxon>Heunggongvirae</taxon>
        <taxon>Uroviricota</taxon>
        <taxon>Caudoviricetes</taxon>
        <taxon>Juravirales</taxon>
        <taxon>Yanlukaviridae</taxon>
        <taxon>Sweetvirus</taxon>
        <taxon>Sweetvirus yangshanense</taxon>
    </lineage>
</organism>
<name>A0A976UAA6_9CAUD</name>
<evidence type="ECO:0000313" key="1">
    <source>
        <dbReference type="EMBL" id="UVF62206.1"/>
    </source>
</evidence>
<reference evidence="1 2" key="1">
    <citation type="submission" date="2022-05" db="EMBL/GenBank/DDBJ databases">
        <title>Diverse viruses of marine archaea discovered using metagenomics.</title>
        <authorList>
            <person name="Zhou Y."/>
        </authorList>
    </citation>
    <scope>NUCLEOTIDE SEQUENCE [LARGE SCALE GENOMIC DNA]</scope>
    <source>
        <strain evidence="1">YSH_1032793</strain>
    </source>
</reference>
<protein>
    <recommendedName>
        <fullName evidence="3">DUF932 domain-containing protein</fullName>
    </recommendedName>
</protein>
<accession>A0A976UAA6</accession>
<dbReference type="EMBL" id="ON649698">
    <property type="protein sequence ID" value="UVF62206.1"/>
    <property type="molecule type" value="Genomic_DNA"/>
</dbReference>
<evidence type="ECO:0008006" key="3">
    <source>
        <dbReference type="Google" id="ProtNLM"/>
    </source>
</evidence>
<keyword evidence="2" id="KW-1185">Reference proteome</keyword>
<evidence type="ECO:0000313" key="2">
    <source>
        <dbReference type="Proteomes" id="UP001156951"/>
    </source>
</evidence>
<proteinExistence type="predicted"/>